<dbReference type="PANTHER" id="PTHR43673">
    <property type="entry name" value="NAD(P)H NITROREDUCTASE YDGI-RELATED"/>
    <property type="match status" value="1"/>
</dbReference>
<dbReference type="AlphaFoldDB" id="A0A3A6PWQ3"/>
<dbReference type="RefSeq" id="WP_120086024.1">
    <property type="nucleotide sequence ID" value="NZ_QMDW01000026.1"/>
</dbReference>
<evidence type="ECO:0000256" key="1">
    <source>
        <dbReference type="ARBA" id="ARBA00007118"/>
    </source>
</evidence>
<dbReference type="InterPro" id="IPR029479">
    <property type="entry name" value="Nitroreductase"/>
</dbReference>
<name>A0A3A6PWQ3_9EURY</name>
<dbReference type="Pfam" id="PF00881">
    <property type="entry name" value="Nitroreductase"/>
    <property type="match status" value="1"/>
</dbReference>
<dbReference type="SUPFAM" id="SSF55469">
    <property type="entry name" value="FMN-dependent nitroreductase-like"/>
    <property type="match status" value="1"/>
</dbReference>
<organism evidence="4 5">
    <name type="scientific">Halonotius pteroides</name>
    <dbReference type="NCBI Taxonomy" id="268735"/>
    <lineage>
        <taxon>Archaea</taxon>
        <taxon>Methanobacteriati</taxon>
        <taxon>Methanobacteriota</taxon>
        <taxon>Stenosarchaea group</taxon>
        <taxon>Halobacteria</taxon>
        <taxon>Halobacteriales</taxon>
        <taxon>Haloferacaceae</taxon>
        <taxon>Halonotius</taxon>
    </lineage>
</organism>
<evidence type="ECO:0000256" key="2">
    <source>
        <dbReference type="ARBA" id="ARBA00023002"/>
    </source>
</evidence>
<comment type="caution">
    <text evidence="4">The sequence shown here is derived from an EMBL/GenBank/DDBJ whole genome shotgun (WGS) entry which is preliminary data.</text>
</comment>
<keyword evidence="5" id="KW-1185">Reference proteome</keyword>
<dbReference type="GO" id="GO:0016491">
    <property type="term" value="F:oxidoreductase activity"/>
    <property type="evidence" value="ECO:0007669"/>
    <property type="project" value="UniProtKB-KW"/>
</dbReference>
<dbReference type="EMBL" id="QMDW01000026">
    <property type="protein sequence ID" value="RJX48069.1"/>
    <property type="molecule type" value="Genomic_DNA"/>
</dbReference>
<dbReference type="PANTHER" id="PTHR43673:SF10">
    <property type="entry name" value="NADH DEHYDROGENASE_NAD(P)H NITROREDUCTASE XCC3605-RELATED"/>
    <property type="match status" value="1"/>
</dbReference>
<dbReference type="InterPro" id="IPR000415">
    <property type="entry name" value="Nitroreductase-like"/>
</dbReference>
<protein>
    <submittedName>
        <fullName evidence="4">Nitroreductase family protein</fullName>
    </submittedName>
</protein>
<feature type="domain" description="Nitroreductase" evidence="3">
    <location>
        <begin position="8"/>
        <end position="182"/>
    </location>
</feature>
<reference evidence="4 5" key="1">
    <citation type="submission" date="2018-06" db="EMBL/GenBank/DDBJ databases">
        <title>Halonotius sp. F13-13 a new haloarchaeeon isolated from a solar saltern from Isla Cristina, Huelva, Spain.</title>
        <authorList>
            <person name="Duran-Viseras A."/>
            <person name="Sanchez-Porro C."/>
            <person name="Ventosa A."/>
        </authorList>
    </citation>
    <scope>NUCLEOTIDE SEQUENCE [LARGE SCALE GENOMIC DNA]</scope>
    <source>
        <strain evidence="4 5">CECT 7525</strain>
    </source>
</reference>
<proteinExistence type="inferred from homology"/>
<sequence length="224" mass="24709">MDFTDTVSTRRSVHEYSDESIEQPTLDAIFEATTLAPSGYNLQPWEFLALRDTETKERLKAVANGQDHVVDADTAVVVLGNTDPMAHAEAVFDDWLAKDYIPNADVRDALLDNVEAMAGMSAPDRQTWTTRSTSLAAMTLMYAAWTHGVASCPMEGFDADALVEEFDIPDGYEPVMLITLGYPAEPTADIDNERKGRRPIDAVVHYETFDPSAETTLETPDLDS</sequence>
<accession>A0A3A6PWQ3</accession>
<comment type="similarity">
    <text evidence="1">Belongs to the nitroreductase family.</text>
</comment>
<gene>
    <name evidence="4" type="ORF">DP106_13185</name>
</gene>
<dbReference type="Gene3D" id="3.40.109.10">
    <property type="entry name" value="NADH Oxidase"/>
    <property type="match status" value="1"/>
</dbReference>
<keyword evidence="2" id="KW-0560">Oxidoreductase</keyword>
<evidence type="ECO:0000313" key="4">
    <source>
        <dbReference type="EMBL" id="RJX48069.1"/>
    </source>
</evidence>
<dbReference type="Proteomes" id="UP000281564">
    <property type="component" value="Unassembled WGS sequence"/>
</dbReference>
<evidence type="ECO:0000259" key="3">
    <source>
        <dbReference type="Pfam" id="PF00881"/>
    </source>
</evidence>
<dbReference type="OrthoDB" id="287850at2157"/>
<evidence type="ECO:0000313" key="5">
    <source>
        <dbReference type="Proteomes" id="UP000281564"/>
    </source>
</evidence>